<proteinExistence type="predicted"/>
<reference evidence="2 3" key="1">
    <citation type="submission" date="2018-03" db="EMBL/GenBank/DDBJ databases">
        <authorList>
            <person name="Guldener U."/>
        </authorList>
    </citation>
    <scope>NUCLEOTIDE SEQUENCE [LARGE SCALE GENOMIC DNA]</scope>
    <source>
        <strain evidence="2 3">DAOM196992</strain>
    </source>
</reference>
<dbReference type="AlphaFoldDB" id="A0A5C3EYE4"/>
<evidence type="ECO:0000313" key="3">
    <source>
        <dbReference type="Proteomes" id="UP000323386"/>
    </source>
</evidence>
<gene>
    <name evidence="2" type="ORF">PSFLO_01542</name>
</gene>
<sequence length="139" mass="14577">MHRSRRHGISRSRLGSDSKTYIPILAYATPDPASSRSGTTPCAAFSTLRGLCRAPSTAVWSGDPPPPGVSYHSTSFEYPSLRPAAQGVQRTKGRHYGAEEAMVQRQRAGAQRLAPSHNRSGGGSSSSGGGKPCGRVTGP</sequence>
<protein>
    <submittedName>
        <fullName evidence="2">Uncharacterized protein</fullName>
    </submittedName>
</protein>
<organism evidence="2 3">
    <name type="scientific">Pseudozyma flocculosa</name>
    <dbReference type="NCBI Taxonomy" id="84751"/>
    <lineage>
        <taxon>Eukaryota</taxon>
        <taxon>Fungi</taxon>
        <taxon>Dikarya</taxon>
        <taxon>Basidiomycota</taxon>
        <taxon>Ustilaginomycotina</taxon>
        <taxon>Ustilaginomycetes</taxon>
        <taxon>Ustilaginales</taxon>
        <taxon>Ustilaginaceae</taxon>
        <taxon>Pseudozyma</taxon>
    </lineage>
</organism>
<accession>A0A5C3EYE4</accession>
<feature type="compositionally biased region" description="Gly residues" evidence="1">
    <location>
        <begin position="120"/>
        <end position="132"/>
    </location>
</feature>
<dbReference type="EMBL" id="OOIP01000003">
    <property type="protein sequence ID" value="SPO36071.1"/>
    <property type="molecule type" value="Genomic_DNA"/>
</dbReference>
<dbReference type="Proteomes" id="UP000323386">
    <property type="component" value="Unassembled WGS sequence"/>
</dbReference>
<evidence type="ECO:0000313" key="2">
    <source>
        <dbReference type="EMBL" id="SPO36071.1"/>
    </source>
</evidence>
<evidence type="ECO:0000256" key="1">
    <source>
        <dbReference type="SAM" id="MobiDB-lite"/>
    </source>
</evidence>
<keyword evidence="3" id="KW-1185">Reference proteome</keyword>
<feature type="region of interest" description="Disordered" evidence="1">
    <location>
        <begin position="84"/>
        <end position="139"/>
    </location>
</feature>
<name>A0A5C3EYE4_9BASI</name>